<keyword evidence="3" id="KW-1185">Reference proteome</keyword>
<dbReference type="HOGENOM" id="CLU_3328492_0_0_6"/>
<sequence length="38" mass="4436">MGSGDSDRYCSFWAVLVVLKYYFPQLKPMQKMVVMLGF</sequence>
<keyword evidence="1" id="KW-1133">Transmembrane helix</keyword>
<feature type="transmembrane region" description="Helical" evidence="1">
    <location>
        <begin position="6"/>
        <end position="23"/>
    </location>
</feature>
<protein>
    <submittedName>
        <fullName evidence="2">Uncharacterized protein</fullName>
    </submittedName>
</protein>
<evidence type="ECO:0000313" key="3">
    <source>
        <dbReference type="Proteomes" id="UP000032266"/>
    </source>
</evidence>
<organism evidence="2 3">
    <name type="scientific">Gynuella sunshinyii YC6258</name>
    <dbReference type="NCBI Taxonomy" id="1445510"/>
    <lineage>
        <taxon>Bacteria</taxon>
        <taxon>Pseudomonadati</taxon>
        <taxon>Pseudomonadota</taxon>
        <taxon>Gammaproteobacteria</taxon>
        <taxon>Oceanospirillales</taxon>
        <taxon>Saccharospirillaceae</taxon>
        <taxon>Gynuella</taxon>
    </lineage>
</organism>
<proteinExistence type="predicted"/>
<dbReference type="KEGG" id="gsn:YC6258_03698"/>
<name>A0A0C5VZ94_9GAMM</name>
<evidence type="ECO:0000256" key="1">
    <source>
        <dbReference type="SAM" id="Phobius"/>
    </source>
</evidence>
<dbReference type="AlphaFoldDB" id="A0A0C5VZ94"/>
<dbReference type="EMBL" id="CP007142">
    <property type="protein sequence ID" value="AJQ95734.1"/>
    <property type="molecule type" value="Genomic_DNA"/>
</dbReference>
<reference evidence="2 3" key="1">
    <citation type="submission" date="2014-01" db="EMBL/GenBank/DDBJ databases">
        <title>Full genme sequencing of cellulolytic bacterium Gynuella sunshinyii YC6258T gen. nov., sp. nov.</title>
        <authorList>
            <person name="Khan H."/>
            <person name="Chung E.J."/>
            <person name="Chung Y.R."/>
        </authorList>
    </citation>
    <scope>NUCLEOTIDE SEQUENCE [LARGE SCALE GENOMIC DNA]</scope>
    <source>
        <strain evidence="2 3">YC6258</strain>
    </source>
</reference>
<keyword evidence="1" id="KW-0812">Transmembrane</keyword>
<accession>A0A0C5VZ94</accession>
<gene>
    <name evidence="2" type="ORF">YC6258_03698</name>
</gene>
<evidence type="ECO:0000313" key="2">
    <source>
        <dbReference type="EMBL" id="AJQ95734.1"/>
    </source>
</evidence>
<dbReference type="Proteomes" id="UP000032266">
    <property type="component" value="Chromosome"/>
</dbReference>
<keyword evidence="1" id="KW-0472">Membrane</keyword>